<name>A0A6P4I0K9_DROKI</name>
<evidence type="ECO:0000256" key="1">
    <source>
        <dbReference type="SAM" id="MobiDB-lite"/>
    </source>
</evidence>
<dbReference type="GeneID" id="108074241"/>
<accession>A0A6P4I0K9</accession>
<dbReference type="RefSeq" id="XP_017021675.1">
    <property type="nucleotide sequence ID" value="XM_017166186.2"/>
</dbReference>
<feature type="compositionally biased region" description="Acidic residues" evidence="1">
    <location>
        <begin position="149"/>
        <end position="162"/>
    </location>
</feature>
<gene>
    <name evidence="3" type="primary">LOC108074241</name>
</gene>
<reference evidence="3" key="1">
    <citation type="submission" date="2025-08" db="UniProtKB">
        <authorList>
            <consortium name="RefSeq"/>
        </authorList>
    </citation>
    <scope>IDENTIFICATION</scope>
    <source>
        <strain evidence="3">14028-0561.14</strain>
        <tissue evidence="3">Whole fly</tissue>
    </source>
</reference>
<dbReference type="OrthoDB" id="7869171at2759"/>
<proteinExistence type="predicted"/>
<feature type="region of interest" description="Disordered" evidence="1">
    <location>
        <begin position="149"/>
        <end position="171"/>
    </location>
</feature>
<dbReference type="AlphaFoldDB" id="A0A6P4I0K9"/>
<evidence type="ECO:0000313" key="2">
    <source>
        <dbReference type="Proteomes" id="UP001652661"/>
    </source>
</evidence>
<organism evidence="2 3">
    <name type="scientific">Drosophila kikkawai</name>
    <name type="common">Fruit fly</name>
    <dbReference type="NCBI Taxonomy" id="30033"/>
    <lineage>
        <taxon>Eukaryota</taxon>
        <taxon>Metazoa</taxon>
        <taxon>Ecdysozoa</taxon>
        <taxon>Arthropoda</taxon>
        <taxon>Hexapoda</taxon>
        <taxon>Insecta</taxon>
        <taxon>Pterygota</taxon>
        <taxon>Neoptera</taxon>
        <taxon>Endopterygota</taxon>
        <taxon>Diptera</taxon>
        <taxon>Brachycera</taxon>
        <taxon>Muscomorpha</taxon>
        <taxon>Ephydroidea</taxon>
        <taxon>Drosophilidae</taxon>
        <taxon>Drosophila</taxon>
        <taxon>Sophophora</taxon>
    </lineage>
</organism>
<evidence type="ECO:0000313" key="3">
    <source>
        <dbReference type="RefSeq" id="XP_017021675.1"/>
    </source>
</evidence>
<dbReference type="Proteomes" id="UP001652661">
    <property type="component" value="Chromosome X"/>
</dbReference>
<sequence>MWMQLANRAFLSGASAHKGLPDNESQGMVPEPLVALPTDDAYDGMDDASESVHLINPSMNELFLAIHTANERPIIVTQPRIQASLQRGGRGNEEPSSDRLTFARMMGGSQDRINYYPNFVRDICSNVVAPDYMHRALSFDDLHFVGGDNEDNDVDDGDDNGSDDSSSSSKTVLWRVHSEGALITMPGNGNLAQQMAILNQGGPKRKYPLHPRKRREEGLDLVTNHSTWSPGYWITMGHILMVIACHRWGL</sequence>
<keyword evidence="2" id="KW-1185">Reference proteome</keyword>
<protein>
    <submittedName>
        <fullName evidence="3">Uncharacterized protein</fullName>
    </submittedName>
</protein>